<evidence type="ECO:0000259" key="4">
    <source>
        <dbReference type="SMART" id="SM00244"/>
    </source>
</evidence>
<accession>A0A183IZ36</accession>
<dbReference type="InterPro" id="IPR043202">
    <property type="entry name" value="Band-7_stomatin-like"/>
</dbReference>
<protein>
    <submittedName>
        <fullName evidence="7">PHB domain-containing protein</fullName>
    </submittedName>
</protein>
<dbReference type="InterPro" id="IPR036013">
    <property type="entry name" value="Band_7/SPFH_dom_sf"/>
</dbReference>
<feature type="domain" description="Band 7" evidence="4">
    <location>
        <begin position="20"/>
        <end position="169"/>
    </location>
</feature>
<dbReference type="SMART" id="SM00244">
    <property type="entry name" value="PHB"/>
    <property type="match status" value="1"/>
</dbReference>
<organism evidence="7">
    <name type="scientific">Soboliphyme baturini</name>
    <dbReference type="NCBI Taxonomy" id="241478"/>
    <lineage>
        <taxon>Eukaryota</taxon>
        <taxon>Metazoa</taxon>
        <taxon>Ecdysozoa</taxon>
        <taxon>Nematoda</taxon>
        <taxon>Enoplea</taxon>
        <taxon>Dorylaimia</taxon>
        <taxon>Dioctophymatida</taxon>
        <taxon>Dioctophymatoidea</taxon>
        <taxon>Soboliphymatidae</taxon>
        <taxon>Soboliphyme</taxon>
    </lineage>
</organism>
<comment type="similarity">
    <text evidence="2">Belongs to the band 7/mec-2 family.</text>
</comment>
<comment type="subcellular location">
    <subcellularLocation>
        <location evidence="1">Membrane</location>
    </subcellularLocation>
</comment>
<dbReference type="FunFam" id="3.30.479.30:FF:000002">
    <property type="entry name" value="band 7 protein AGAP004871"/>
    <property type="match status" value="1"/>
</dbReference>
<dbReference type="PANTHER" id="PTHR10264">
    <property type="entry name" value="BAND 7 PROTEIN-RELATED"/>
    <property type="match status" value="1"/>
</dbReference>
<dbReference type="EMBL" id="UZAM01012078">
    <property type="protein sequence ID" value="VDP19931.1"/>
    <property type="molecule type" value="Genomic_DNA"/>
</dbReference>
<dbReference type="InterPro" id="IPR001107">
    <property type="entry name" value="Band_7"/>
</dbReference>
<dbReference type="AlphaFoldDB" id="A0A183IZ36"/>
<evidence type="ECO:0000256" key="3">
    <source>
        <dbReference type="ARBA" id="ARBA00023136"/>
    </source>
</evidence>
<keyword evidence="6" id="KW-1185">Reference proteome</keyword>
<proteinExistence type="inferred from homology"/>
<reference evidence="5 6" key="2">
    <citation type="submission" date="2018-11" db="EMBL/GenBank/DDBJ databases">
        <authorList>
            <consortium name="Pathogen Informatics"/>
        </authorList>
    </citation>
    <scope>NUCLEOTIDE SEQUENCE [LARGE SCALE GENOMIC DNA]</scope>
</reference>
<evidence type="ECO:0000313" key="6">
    <source>
        <dbReference type="Proteomes" id="UP000270296"/>
    </source>
</evidence>
<evidence type="ECO:0000256" key="2">
    <source>
        <dbReference type="ARBA" id="ARBA00008164"/>
    </source>
</evidence>
<dbReference type="SUPFAM" id="SSF117892">
    <property type="entry name" value="Band 7/SPFH domain"/>
    <property type="match status" value="1"/>
</dbReference>
<keyword evidence="3" id="KW-0472">Membrane</keyword>
<dbReference type="Proteomes" id="UP000270296">
    <property type="component" value="Unassembled WGS sequence"/>
</dbReference>
<reference evidence="7" key="1">
    <citation type="submission" date="2016-06" db="UniProtKB">
        <authorList>
            <consortium name="WormBaseParasite"/>
        </authorList>
    </citation>
    <scope>IDENTIFICATION</scope>
</reference>
<dbReference type="PRINTS" id="PR00721">
    <property type="entry name" value="STOMATIN"/>
</dbReference>
<evidence type="ECO:0000313" key="5">
    <source>
        <dbReference type="EMBL" id="VDP19931.1"/>
    </source>
</evidence>
<gene>
    <name evidence="5" type="ORF">SBAD_LOCUS8887</name>
</gene>
<dbReference type="GO" id="GO:0005886">
    <property type="term" value="C:plasma membrane"/>
    <property type="evidence" value="ECO:0007669"/>
    <property type="project" value="InterPro"/>
</dbReference>
<dbReference type="Pfam" id="PF01145">
    <property type="entry name" value="Band_7"/>
    <property type="match status" value="1"/>
</dbReference>
<dbReference type="PANTHER" id="PTHR10264:SF127">
    <property type="entry name" value="PODOCIN"/>
    <property type="match status" value="1"/>
</dbReference>
<dbReference type="Gene3D" id="3.30.479.30">
    <property type="entry name" value="Band 7 domain"/>
    <property type="match status" value="1"/>
</dbReference>
<name>A0A183IZ36_9BILA</name>
<sequence>MLITLSWLLFALTFPVSIFFCVKIIQEYERIFFILPCIESYTKVDLRTVSFDVPTQEILTKDSVTISVDAVVYYRINNATISVANIENVHYSTRLLAQTTLRNILGTKNLSEILSDREAIAACMQTMLDETTDRWGIKVERVEMYVHNTDLKKTFAFQSNCSEQWQLKQKLPARLERG</sequence>
<dbReference type="InterPro" id="IPR001972">
    <property type="entry name" value="Stomatin_HflK_fam"/>
</dbReference>
<dbReference type="OrthoDB" id="2105077at2759"/>
<dbReference type="WBParaSite" id="SBAD_0000920501-mRNA-1">
    <property type="protein sequence ID" value="SBAD_0000920501-mRNA-1"/>
    <property type="gene ID" value="SBAD_0000920501"/>
</dbReference>
<evidence type="ECO:0000313" key="7">
    <source>
        <dbReference type="WBParaSite" id="SBAD_0000920501-mRNA-1"/>
    </source>
</evidence>
<evidence type="ECO:0000256" key="1">
    <source>
        <dbReference type="ARBA" id="ARBA00004370"/>
    </source>
</evidence>